<evidence type="ECO:0000259" key="2">
    <source>
        <dbReference type="PROSITE" id="PS50921"/>
    </source>
</evidence>
<evidence type="ECO:0000313" key="3">
    <source>
        <dbReference type="EMBL" id="GMA86499.1"/>
    </source>
</evidence>
<sequence length="116" mass="12111">MAGYRIVVEDRKVGALNLFSDRPGGFTRASGDAGVLLAAFATTALAGASEHARAESLSRGLQSNREIGTAVGLLMATHGVSADRAFEVLRETSSEPEREGSPSLARRVVADAEAPR</sequence>
<proteinExistence type="predicted"/>
<dbReference type="EMBL" id="BSUZ01000001">
    <property type="protein sequence ID" value="GMA86499.1"/>
    <property type="molecule type" value="Genomic_DNA"/>
</dbReference>
<reference evidence="4" key="1">
    <citation type="journal article" date="2019" name="Int. J. Syst. Evol. Microbiol.">
        <title>The Global Catalogue of Microorganisms (GCM) 10K type strain sequencing project: providing services to taxonomists for standard genome sequencing and annotation.</title>
        <authorList>
            <consortium name="The Broad Institute Genomics Platform"/>
            <consortium name="The Broad Institute Genome Sequencing Center for Infectious Disease"/>
            <person name="Wu L."/>
            <person name="Ma J."/>
        </authorList>
    </citation>
    <scope>NUCLEOTIDE SEQUENCE [LARGE SCALE GENOMIC DNA]</scope>
    <source>
        <strain evidence="4">NBRC 108730</strain>
    </source>
</reference>
<keyword evidence="4" id="KW-1185">Reference proteome</keyword>
<organism evidence="3 4">
    <name type="scientific">Angustibacter aerolatus</name>
    <dbReference type="NCBI Taxonomy" id="1162965"/>
    <lineage>
        <taxon>Bacteria</taxon>
        <taxon>Bacillati</taxon>
        <taxon>Actinomycetota</taxon>
        <taxon>Actinomycetes</taxon>
        <taxon>Kineosporiales</taxon>
        <taxon>Kineosporiaceae</taxon>
    </lineage>
</organism>
<evidence type="ECO:0000313" key="4">
    <source>
        <dbReference type="Proteomes" id="UP001157017"/>
    </source>
</evidence>
<comment type="caution">
    <text evidence="3">The sequence shown here is derived from an EMBL/GenBank/DDBJ whole genome shotgun (WGS) entry which is preliminary data.</text>
</comment>
<dbReference type="InterPro" id="IPR005561">
    <property type="entry name" value="ANTAR"/>
</dbReference>
<dbReference type="InterPro" id="IPR036388">
    <property type="entry name" value="WH-like_DNA-bd_sf"/>
</dbReference>
<feature type="domain" description="ANTAR" evidence="2">
    <location>
        <begin position="47"/>
        <end position="108"/>
    </location>
</feature>
<dbReference type="Pfam" id="PF03861">
    <property type="entry name" value="ANTAR"/>
    <property type="match status" value="1"/>
</dbReference>
<accession>A0ABQ6JGI6</accession>
<feature type="region of interest" description="Disordered" evidence="1">
    <location>
        <begin position="90"/>
        <end position="116"/>
    </location>
</feature>
<evidence type="ECO:0000256" key="1">
    <source>
        <dbReference type="SAM" id="MobiDB-lite"/>
    </source>
</evidence>
<feature type="compositionally biased region" description="Basic and acidic residues" evidence="1">
    <location>
        <begin position="90"/>
        <end position="100"/>
    </location>
</feature>
<dbReference type="SMART" id="SM01012">
    <property type="entry name" value="ANTAR"/>
    <property type="match status" value="1"/>
</dbReference>
<name>A0ABQ6JGI6_9ACTN</name>
<gene>
    <name evidence="3" type="ORF">GCM10025868_17490</name>
</gene>
<dbReference type="Proteomes" id="UP001157017">
    <property type="component" value="Unassembled WGS sequence"/>
</dbReference>
<dbReference type="Gene3D" id="1.10.10.10">
    <property type="entry name" value="Winged helix-like DNA-binding domain superfamily/Winged helix DNA-binding domain"/>
    <property type="match status" value="1"/>
</dbReference>
<dbReference type="PROSITE" id="PS50921">
    <property type="entry name" value="ANTAR"/>
    <property type="match status" value="1"/>
</dbReference>
<protein>
    <recommendedName>
        <fullName evidence="2">ANTAR domain-containing protein</fullName>
    </recommendedName>
</protein>